<evidence type="ECO:0000313" key="9">
    <source>
        <dbReference type="Proteomes" id="UP001238088"/>
    </source>
</evidence>
<evidence type="ECO:0000256" key="6">
    <source>
        <dbReference type="ARBA" id="ARBA00023049"/>
    </source>
</evidence>
<dbReference type="Proteomes" id="UP001238088">
    <property type="component" value="Unassembled WGS sequence"/>
</dbReference>
<dbReference type="PANTHER" id="PTHR30471:SF3">
    <property type="entry name" value="UPF0758 PROTEIN YEES-RELATED"/>
    <property type="match status" value="1"/>
</dbReference>
<evidence type="ECO:0000256" key="1">
    <source>
        <dbReference type="ARBA" id="ARBA00010243"/>
    </source>
</evidence>
<dbReference type="Pfam" id="PF04002">
    <property type="entry name" value="RadC"/>
    <property type="match status" value="1"/>
</dbReference>
<dbReference type="InterPro" id="IPR001405">
    <property type="entry name" value="UPF0758"/>
</dbReference>
<sequence length="114" mass="12921">MDKIYEVVKIKQEINEIDEFHMSWIADSPFKVVKLISSFIAHEDREVFLVLMLNTRHQVIAIHRASVGSLNASLIHPREIMKAAILNNASSFIVSHQHPSGNTSASKEDMVCQH</sequence>
<dbReference type="EMBL" id="JAUSUB010000054">
    <property type="protein sequence ID" value="MDQ0273858.1"/>
    <property type="molecule type" value="Genomic_DNA"/>
</dbReference>
<keyword evidence="6" id="KW-0482">Metalloprotease</keyword>
<keyword evidence="3" id="KW-0479">Metal-binding</keyword>
<dbReference type="InterPro" id="IPR025657">
    <property type="entry name" value="RadC_JAB"/>
</dbReference>
<accession>A0ABU0ATV5</accession>
<comment type="caution">
    <text evidence="8">The sequence shown here is derived from an EMBL/GenBank/DDBJ whole genome shotgun (WGS) entry which is preliminary data.</text>
</comment>
<feature type="domain" description="MPN" evidence="7">
    <location>
        <begin position="25"/>
        <end position="114"/>
    </location>
</feature>
<gene>
    <name evidence="8" type="ORF">J2S17_005815</name>
</gene>
<protein>
    <submittedName>
        <fullName evidence="8">DNA repair protein RadC</fullName>
    </submittedName>
</protein>
<dbReference type="PANTHER" id="PTHR30471">
    <property type="entry name" value="DNA REPAIR PROTEIN RADC"/>
    <property type="match status" value="1"/>
</dbReference>
<evidence type="ECO:0000259" key="7">
    <source>
        <dbReference type="PROSITE" id="PS50249"/>
    </source>
</evidence>
<dbReference type="Gene3D" id="3.40.140.10">
    <property type="entry name" value="Cytidine Deaminase, domain 2"/>
    <property type="match status" value="1"/>
</dbReference>
<comment type="similarity">
    <text evidence="1">Belongs to the UPF0758 family.</text>
</comment>
<evidence type="ECO:0000256" key="3">
    <source>
        <dbReference type="ARBA" id="ARBA00022723"/>
    </source>
</evidence>
<evidence type="ECO:0000256" key="5">
    <source>
        <dbReference type="ARBA" id="ARBA00022833"/>
    </source>
</evidence>
<dbReference type="InterPro" id="IPR037518">
    <property type="entry name" value="MPN"/>
</dbReference>
<keyword evidence="2" id="KW-0645">Protease</keyword>
<evidence type="ECO:0000256" key="4">
    <source>
        <dbReference type="ARBA" id="ARBA00022801"/>
    </source>
</evidence>
<evidence type="ECO:0000313" key="8">
    <source>
        <dbReference type="EMBL" id="MDQ0273858.1"/>
    </source>
</evidence>
<dbReference type="PROSITE" id="PS50249">
    <property type="entry name" value="MPN"/>
    <property type="match status" value="1"/>
</dbReference>
<proteinExistence type="inferred from homology"/>
<organism evidence="8 9">
    <name type="scientific">Cytobacillus purgationiresistens</name>
    <dbReference type="NCBI Taxonomy" id="863449"/>
    <lineage>
        <taxon>Bacteria</taxon>
        <taxon>Bacillati</taxon>
        <taxon>Bacillota</taxon>
        <taxon>Bacilli</taxon>
        <taxon>Bacillales</taxon>
        <taxon>Bacillaceae</taxon>
        <taxon>Cytobacillus</taxon>
    </lineage>
</organism>
<keyword evidence="9" id="KW-1185">Reference proteome</keyword>
<reference evidence="8 9" key="1">
    <citation type="submission" date="2023-07" db="EMBL/GenBank/DDBJ databases">
        <title>Genomic Encyclopedia of Type Strains, Phase IV (KMG-IV): sequencing the most valuable type-strain genomes for metagenomic binning, comparative biology and taxonomic classification.</title>
        <authorList>
            <person name="Goeker M."/>
        </authorList>
    </citation>
    <scope>NUCLEOTIDE SEQUENCE [LARGE SCALE GENOMIC DNA]</scope>
    <source>
        <strain evidence="8 9">DSM 23494</strain>
    </source>
</reference>
<keyword evidence="4" id="KW-0378">Hydrolase</keyword>
<keyword evidence="5" id="KW-0862">Zinc</keyword>
<dbReference type="RefSeq" id="WP_307480507.1">
    <property type="nucleotide sequence ID" value="NZ_JAUSUB010000054.1"/>
</dbReference>
<name>A0ABU0ATV5_9BACI</name>
<evidence type="ECO:0000256" key="2">
    <source>
        <dbReference type="ARBA" id="ARBA00022670"/>
    </source>
</evidence>